<sequence length="407" mass="44942">MIDQLADGEALELLWSALANEATVGFPDPASESGASDGDGDDAGRDKLDILGLPRAPEDAPDSELMIDYAGYNAAARVLEPKVAALLTPAAFYRFRSDPLGRVPVELVYEYAVGRASLRKTRIMLAAHDTEGSGYLTEVDMERFIMQSVKDLPCLAALDPTFEVFYVCTAVRKFMFFLDPLRMGRVAIKSILLSPVLSEFFELEDQPAEAALVPDEIERSRGASGAPSGPPTNWFSLFSARRIYADYLRLDTDQNGMLSRSELAAFGSRTLTPTFLDRVFEECHTYGGEMDFKTYVDFVLAMENKSEPQALSWLFRILDISKTGALSYFELNVFFKDVLAEMAAAGYPLVRKEDVMGEIFDMVKPAHPTRITLDDLIASGVGGTVVNILTDVAGFWAYDNREMLLST</sequence>
<protein>
    <submittedName>
        <fullName evidence="6">Phosphatase 2</fullName>
    </submittedName>
</protein>
<dbReference type="GO" id="GO:0005509">
    <property type="term" value="F:calcium ion binding"/>
    <property type="evidence" value="ECO:0007669"/>
    <property type="project" value="InterPro"/>
</dbReference>
<dbReference type="SUPFAM" id="SSF47473">
    <property type="entry name" value="EF-hand"/>
    <property type="match status" value="1"/>
</dbReference>
<dbReference type="InterPro" id="IPR018247">
    <property type="entry name" value="EF_Hand_1_Ca_BS"/>
</dbReference>
<dbReference type="RefSeq" id="XP_013760983.1">
    <property type="nucleotide sequence ID" value="XM_013905529.1"/>
</dbReference>
<keyword evidence="3" id="KW-0106">Calcium</keyword>
<dbReference type="CDD" id="cd21505">
    <property type="entry name" value="PPP2R3C"/>
    <property type="match status" value="1"/>
</dbReference>
<dbReference type="EMBL" id="GL349441">
    <property type="protein sequence ID" value="KNC56474.1"/>
    <property type="molecule type" value="Genomic_DNA"/>
</dbReference>
<dbReference type="GO" id="GO:0035303">
    <property type="term" value="P:regulation of dephosphorylation"/>
    <property type="evidence" value="ECO:0007669"/>
    <property type="project" value="InterPro"/>
</dbReference>
<dbReference type="PANTHER" id="PTHR12085">
    <property type="entry name" value="SERINE/THREONINE-PROTEIN PHOSPHATASE 2A REGULATORY SUBUNIT B'' SUBUNIT GAMMA"/>
    <property type="match status" value="1"/>
</dbReference>
<evidence type="ECO:0000256" key="4">
    <source>
        <dbReference type="SAM" id="MobiDB-lite"/>
    </source>
</evidence>
<dbReference type="InterPro" id="IPR002048">
    <property type="entry name" value="EF_hand_dom"/>
</dbReference>
<dbReference type="Proteomes" id="UP000054408">
    <property type="component" value="Unassembled WGS sequence"/>
</dbReference>
<evidence type="ECO:0000313" key="6">
    <source>
        <dbReference type="EMBL" id="KNC56474.1"/>
    </source>
</evidence>
<keyword evidence="2" id="KW-0963">Cytoplasm</keyword>
<keyword evidence="7" id="KW-1185">Reference proteome</keyword>
<organism evidence="6 7">
    <name type="scientific">Thecamonas trahens ATCC 50062</name>
    <dbReference type="NCBI Taxonomy" id="461836"/>
    <lineage>
        <taxon>Eukaryota</taxon>
        <taxon>Apusozoa</taxon>
        <taxon>Apusomonadida</taxon>
        <taxon>Apusomonadidae</taxon>
        <taxon>Thecamonas</taxon>
    </lineage>
</organism>
<dbReference type="PROSITE" id="PS50222">
    <property type="entry name" value="EF_HAND_2"/>
    <property type="match status" value="1"/>
</dbReference>
<evidence type="ECO:0000256" key="1">
    <source>
        <dbReference type="ARBA" id="ARBA00004496"/>
    </source>
</evidence>
<name>A0A0L0DVX7_THETB</name>
<gene>
    <name evidence="6" type="ORF">AMSG_02442</name>
</gene>
<evidence type="ECO:0000256" key="3">
    <source>
        <dbReference type="ARBA" id="ARBA00022837"/>
    </source>
</evidence>
<dbReference type="PROSITE" id="PS00018">
    <property type="entry name" value="EF_HAND_1"/>
    <property type="match status" value="2"/>
</dbReference>
<accession>A0A0L0DVX7</accession>
<dbReference type="InterPro" id="IPR039865">
    <property type="entry name" value="PPP2R3C"/>
</dbReference>
<feature type="region of interest" description="Disordered" evidence="4">
    <location>
        <begin position="26"/>
        <end position="48"/>
    </location>
</feature>
<dbReference type="AlphaFoldDB" id="A0A0L0DVX7"/>
<dbReference type="Gene3D" id="1.10.238.10">
    <property type="entry name" value="EF-hand"/>
    <property type="match status" value="1"/>
</dbReference>
<dbReference type="GO" id="GO:0030865">
    <property type="term" value="P:cortical cytoskeleton organization"/>
    <property type="evidence" value="ECO:0007669"/>
    <property type="project" value="TreeGrafter"/>
</dbReference>
<dbReference type="OMA" id="IHLHYYD"/>
<dbReference type="STRING" id="461836.A0A0L0DVX7"/>
<dbReference type="GeneID" id="25562122"/>
<dbReference type="InterPro" id="IPR011992">
    <property type="entry name" value="EF-hand-dom_pair"/>
</dbReference>
<proteinExistence type="predicted"/>
<dbReference type="OrthoDB" id="10265007at2759"/>
<dbReference type="GO" id="GO:0000226">
    <property type="term" value="P:microtubule cytoskeleton organization"/>
    <property type="evidence" value="ECO:0007669"/>
    <property type="project" value="TreeGrafter"/>
</dbReference>
<evidence type="ECO:0000259" key="5">
    <source>
        <dbReference type="PROSITE" id="PS50222"/>
    </source>
</evidence>
<evidence type="ECO:0000256" key="2">
    <source>
        <dbReference type="ARBA" id="ARBA00022490"/>
    </source>
</evidence>
<feature type="domain" description="EF-hand" evidence="5">
    <location>
        <begin position="306"/>
        <end position="341"/>
    </location>
</feature>
<dbReference type="PANTHER" id="PTHR12085:SF3">
    <property type="entry name" value="SERINE_THREONINE-PROTEIN PHOSPHATASE 2A REGULATORY SUBUNIT B'' SUBUNIT GAMMA"/>
    <property type="match status" value="1"/>
</dbReference>
<evidence type="ECO:0000313" key="7">
    <source>
        <dbReference type="Proteomes" id="UP000054408"/>
    </source>
</evidence>
<reference evidence="6 7" key="1">
    <citation type="submission" date="2010-05" db="EMBL/GenBank/DDBJ databases">
        <title>The Genome Sequence of Thecamonas trahens ATCC 50062.</title>
        <authorList>
            <consortium name="The Broad Institute Genome Sequencing Platform"/>
            <person name="Russ C."/>
            <person name="Cuomo C."/>
            <person name="Shea T."/>
            <person name="Young S.K."/>
            <person name="Zeng Q."/>
            <person name="Koehrsen M."/>
            <person name="Haas B."/>
            <person name="Borodovsky M."/>
            <person name="Guigo R."/>
            <person name="Alvarado L."/>
            <person name="Berlin A."/>
            <person name="Bochicchio J."/>
            <person name="Borenstein D."/>
            <person name="Chapman S."/>
            <person name="Chen Z."/>
            <person name="Freedman E."/>
            <person name="Gellesch M."/>
            <person name="Goldberg J."/>
            <person name="Griggs A."/>
            <person name="Gujja S."/>
            <person name="Heilman E."/>
            <person name="Heiman D."/>
            <person name="Hepburn T."/>
            <person name="Howarth C."/>
            <person name="Jen D."/>
            <person name="Larson L."/>
            <person name="Mehta T."/>
            <person name="Park D."/>
            <person name="Pearson M."/>
            <person name="Roberts A."/>
            <person name="Saif S."/>
            <person name="Shenoy N."/>
            <person name="Sisk P."/>
            <person name="Stolte C."/>
            <person name="Sykes S."/>
            <person name="Thomson T."/>
            <person name="Walk T."/>
            <person name="White J."/>
            <person name="Yandava C."/>
            <person name="Burger G."/>
            <person name="Gray M.W."/>
            <person name="Holland P.W.H."/>
            <person name="King N."/>
            <person name="Lang F.B.F."/>
            <person name="Roger A.J."/>
            <person name="Ruiz-Trillo I."/>
            <person name="Lander E."/>
            <person name="Nusbaum C."/>
        </authorList>
    </citation>
    <scope>NUCLEOTIDE SEQUENCE [LARGE SCALE GENOMIC DNA]</scope>
    <source>
        <strain evidence="6 7">ATCC 50062</strain>
    </source>
</reference>
<comment type="subcellular location">
    <subcellularLocation>
        <location evidence="1">Cytoplasm</location>
    </subcellularLocation>
</comment>
<dbReference type="GO" id="GO:0005737">
    <property type="term" value="C:cytoplasm"/>
    <property type="evidence" value="ECO:0007669"/>
    <property type="project" value="UniProtKB-SubCell"/>
</dbReference>
<dbReference type="eggNOG" id="KOG2562">
    <property type="taxonomic scope" value="Eukaryota"/>
</dbReference>
<dbReference type="GO" id="GO:0005819">
    <property type="term" value="C:spindle"/>
    <property type="evidence" value="ECO:0007669"/>
    <property type="project" value="TreeGrafter"/>
</dbReference>